<dbReference type="InterPro" id="IPR050580">
    <property type="entry name" value="2H_phosphoesterase_YjcG-like"/>
</dbReference>
<dbReference type="GO" id="GO:0016874">
    <property type="term" value="F:ligase activity"/>
    <property type="evidence" value="ECO:0007669"/>
    <property type="project" value="UniProtKB-KW"/>
</dbReference>
<keyword evidence="1" id="KW-0436">Ligase</keyword>
<dbReference type="AlphaFoldDB" id="A0A951UWS2"/>
<name>A0A951UWS2_9CYAN</name>
<reference evidence="1" key="1">
    <citation type="submission" date="2021-05" db="EMBL/GenBank/DDBJ databases">
        <authorList>
            <person name="Pietrasiak N."/>
            <person name="Ward R."/>
            <person name="Stajich J.E."/>
            <person name="Kurbessoian T."/>
        </authorList>
    </citation>
    <scope>NUCLEOTIDE SEQUENCE</scope>
    <source>
        <strain evidence="1">GSE-NOS-MK-12-04C</strain>
    </source>
</reference>
<protein>
    <submittedName>
        <fullName evidence="1">2'-5' RNA ligase family protein</fullName>
    </submittedName>
</protein>
<dbReference type="EMBL" id="JAHHGZ010000065">
    <property type="protein sequence ID" value="MBW4672177.1"/>
    <property type="molecule type" value="Genomic_DNA"/>
</dbReference>
<dbReference type="SUPFAM" id="SSF55144">
    <property type="entry name" value="LigT-like"/>
    <property type="match status" value="1"/>
</dbReference>
<dbReference type="InterPro" id="IPR009097">
    <property type="entry name" value="Cyclic_Pdiesterase"/>
</dbReference>
<accession>A0A951UWS2</accession>
<dbReference type="PANTHER" id="PTHR40037:SF1">
    <property type="entry name" value="PHOSPHOESTERASE SAOUHSC_00951-RELATED"/>
    <property type="match status" value="1"/>
</dbReference>
<dbReference type="PANTHER" id="PTHR40037">
    <property type="entry name" value="PHOSPHOESTERASE YJCG-RELATED"/>
    <property type="match status" value="1"/>
</dbReference>
<evidence type="ECO:0000313" key="1">
    <source>
        <dbReference type="EMBL" id="MBW4672177.1"/>
    </source>
</evidence>
<dbReference type="Proteomes" id="UP000729701">
    <property type="component" value="Unassembled WGS sequence"/>
</dbReference>
<sequence length="140" mass="16188">MTLQPPFEWSDDNVTLLEEFLREFALGRESVTVTLRGFAAFVPRVIYIDVVSSPKLTALQTDLMANVESNLGIVDPVSQTRAFTPHMTVAFRDLSKQNFKIAWQEFEKRQLDFEFTAENLTLLLHDGKRWNVKMEFPFLS</sequence>
<evidence type="ECO:0000313" key="2">
    <source>
        <dbReference type="Proteomes" id="UP000729701"/>
    </source>
</evidence>
<reference evidence="1" key="2">
    <citation type="journal article" date="2022" name="Microbiol. Resour. Announc.">
        <title>Metagenome Sequencing to Explore Phylogenomics of Terrestrial Cyanobacteria.</title>
        <authorList>
            <person name="Ward R.D."/>
            <person name="Stajich J.E."/>
            <person name="Johansen J.R."/>
            <person name="Huntemann M."/>
            <person name="Clum A."/>
            <person name="Foster B."/>
            <person name="Foster B."/>
            <person name="Roux S."/>
            <person name="Palaniappan K."/>
            <person name="Varghese N."/>
            <person name="Mukherjee S."/>
            <person name="Reddy T.B.K."/>
            <person name="Daum C."/>
            <person name="Copeland A."/>
            <person name="Chen I.A."/>
            <person name="Ivanova N.N."/>
            <person name="Kyrpides N.C."/>
            <person name="Shapiro N."/>
            <person name="Eloe-Fadrosh E.A."/>
            <person name="Pietrasiak N."/>
        </authorList>
    </citation>
    <scope>NUCLEOTIDE SEQUENCE</scope>
    <source>
        <strain evidence="1">GSE-NOS-MK-12-04C</strain>
    </source>
</reference>
<dbReference type="Gene3D" id="3.90.1140.10">
    <property type="entry name" value="Cyclic phosphodiesterase"/>
    <property type="match status" value="1"/>
</dbReference>
<proteinExistence type="predicted"/>
<dbReference type="Pfam" id="PF13563">
    <property type="entry name" value="2_5_RNA_ligase2"/>
    <property type="match status" value="1"/>
</dbReference>
<gene>
    <name evidence="1" type="ORF">KME60_33325</name>
</gene>
<organism evidence="1 2">
    <name type="scientific">Cyanomargarita calcarea GSE-NOS-MK-12-04C</name>
    <dbReference type="NCBI Taxonomy" id="2839659"/>
    <lineage>
        <taxon>Bacteria</taxon>
        <taxon>Bacillati</taxon>
        <taxon>Cyanobacteriota</taxon>
        <taxon>Cyanophyceae</taxon>
        <taxon>Nostocales</taxon>
        <taxon>Cyanomargaritaceae</taxon>
        <taxon>Cyanomargarita</taxon>
    </lineage>
</organism>
<comment type="caution">
    <text evidence="1">The sequence shown here is derived from an EMBL/GenBank/DDBJ whole genome shotgun (WGS) entry which is preliminary data.</text>
</comment>